<feature type="compositionally biased region" description="Polar residues" evidence="1">
    <location>
        <begin position="119"/>
        <end position="131"/>
    </location>
</feature>
<feature type="region of interest" description="Disordered" evidence="1">
    <location>
        <begin position="119"/>
        <end position="176"/>
    </location>
</feature>
<feature type="compositionally biased region" description="Basic and acidic residues" evidence="1">
    <location>
        <begin position="474"/>
        <end position="488"/>
    </location>
</feature>
<feature type="compositionally biased region" description="Acidic residues" evidence="1">
    <location>
        <begin position="449"/>
        <end position="459"/>
    </location>
</feature>
<feature type="compositionally biased region" description="Acidic residues" evidence="1">
    <location>
        <begin position="551"/>
        <end position="565"/>
    </location>
</feature>
<feature type="region of interest" description="Disordered" evidence="1">
    <location>
        <begin position="418"/>
        <end position="596"/>
    </location>
</feature>
<reference evidence="2 3" key="1">
    <citation type="submission" date="2023-11" db="EMBL/GenBank/DDBJ databases">
        <title>Halocaridina rubra genome assembly.</title>
        <authorList>
            <person name="Smith C."/>
        </authorList>
    </citation>
    <scope>NUCLEOTIDE SEQUENCE [LARGE SCALE GENOMIC DNA]</scope>
    <source>
        <strain evidence="2">EP-1</strain>
        <tissue evidence="2">Whole</tissue>
    </source>
</reference>
<organism evidence="2 3">
    <name type="scientific">Halocaridina rubra</name>
    <name type="common">Hawaiian red shrimp</name>
    <dbReference type="NCBI Taxonomy" id="373956"/>
    <lineage>
        <taxon>Eukaryota</taxon>
        <taxon>Metazoa</taxon>
        <taxon>Ecdysozoa</taxon>
        <taxon>Arthropoda</taxon>
        <taxon>Crustacea</taxon>
        <taxon>Multicrustacea</taxon>
        <taxon>Malacostraca</taxon>
        <taxon>Eumalacostraca</taxon>
        <taxon>Eucarida</taxon>
        <taxon>Decapoda</taxon>
        <taxon>Pleocyemata</taxon>
        <taxon>Caridea</taxon>
        <taxon>Atyoidea</taxon>
        <taxon>Atyidae</taxon>
        <taxon>Halocaridina</taxon>
    </lineage>
</organism>
<dbReference type="AlphaFoldDB" id="A0AAN8XQP9"/>
<evidence type="ECO:0000256" key="1">
    <source>
        <dbReference type="SAM" id="MobiDB-lite"/>
    </source>
</evidence>
<dbReference type="Proteomes" id="UP001381693">
    <property type="component" value="Unassembled WGS sequence"/>
</dbReference>
<feature type="compositionally biased region" description="Basic and acidic residues" evidence="1">
    <location>
        <begin position="433"/>
        <end position="448"/>
    </location>
</feature>
<keyword evidence="3" id="KW-1185">Reference proteome</keyword>
<name>A0AAN8XQP9_HALRR</name>
<comment type="caution">
    <text evidence="2">The sequence shown here is derived from an EMBL/GenBank/DDBJ whole genome shotgun (WGS) entry which is preliminary data.</text>
</comment>
<feature type="region of interest" description="Disordered" evidence="1">
    <location>
        <begin position="338"/>
        <end position="379"/>
    </location>
</feature>
<gene>
    <name evidence="2" type="ORF">SK128_025520</name>
</gene>
<dbReference type="EMBL" id="JAXCGZ010002398">
    <property type="protein sequence ID" value="KAK7083954.1"/>
    <property type="molecule type" value="Genomic_DNA"/>
</dbReference>
<evidence type="ECO:0000313" key="3">
    <source>
        <dbReference type="Proteomes" id="UP001381693"/>
    </source>
</evidence>
<feature type="compositionally biased region" description="Polar residues" evidence="1">
    <location>
        <begin position="503"/>
        <end position="512"/>
    </location>
</feature>
<feature type="compositionally biased region" description="Acidic residues" evidence="1">
    <location>
        <begin position="132"/>
        <end position="146"/>
    </location>
</feature>
<feature type="compositionally biased region" description="Basic residues" evidence="1">
    <location>
        <begin position="162"/>
        <end position="171"/>
    </location>
</feature>
<feature type="compositionally biased region" description="Basic and acidic residues" evidence="1">
    <location>
        <begin position="147"/>
        <end position="159"/>
    </location>
</feature>
<proteinExistence type="predicted"/>
<evidence type="ECO:0000313" key="2">
    <source>
        <dbReference type="EMBL" id="KAK7083954.1"/>
    </source>
</evidence>
<accession>A0AAN8XQP9</accession>
<protein>
    <submittedName>
        <fullName evidence="2">Uncharacterized protein</fullName>
    </submittedName>
</protein>
<sequence>MSYVSHVSISPDHKLTSLTSPSLLSQVAAYEDSVGAHLATLLQSDQHSDVISSAKVLCETIKSLIMKVGKSWREASGIVGEGVSIDPSGTDDSLSAKCMILNDKLDLLLRALREESIASMSSVSTNTQEESSGVDESPETSLDLDGEEKVSLCKDEKNSTHTSHRKRHNRKHFIEKDALMSRANSLKKAVREIIEHTEKALDDQNEQTAARQHQPPPTITLQLSEDEEIYSTVTIGQILPTIAGSSVEVSPCLSPVPPKGLSPFMSSITTNFPLPPASPLPLSTGAQSLPSVCVTDNQSSSTFLQLPGSGSPPRTPIVDPLEQLRVDYHCISPLPDRRESQNEFEFPPTLPVPSEFADLSRKNSMQEPKDIPEGPSIPIEDIEVRIKSSTDNLVEVGDDDEPYAFEEKSISEIRDSLASSLNNSVDIDEDWEDIRKGDAEGETELHEGIDEEENAEGDEDKEKTETADSDETDDTVRETRRCESKEGGNLEDTSPEGDVSVAEATSVNSITDPDTEDKKSTDELVELPLQRETPYGEETQIEATTPTVPLAEEEQLENLEDEEENVPPSSERYVEGAEAMTDDDELEEEKGMRESR</sequence>